<name>A0A0M5J0Z3_DROBS</name>
<dbReference type="AlphaFoldDB" id="A0A0M5J0Z3"/>
<keyword evidence="2" id="KW-1185">Reference proteome</keyword>
<reference evidence="1 2" key="1">
    <citation type="submission" date="2015-08" db="EMBL/GenBank/DDBJ databases">
        <title>Ancestral chromatin configuration constrains chromatin evolution on differentiating sex chromosomes in Drosophila.</title>
        <authorList>
            <person name="Zhou Q."/>
            <person name="Bachtrog D."/>
        </authorList>
    </citation>
    <scope>NUCLEOTIDE SEQUENCE [LARGE SCALE GENOMIC DNA]</scope>
    <source>
        <tissue evidence="1">Whole larvae</tissue>
    </source>
</reference>
<organism evidence="1 2">
    <name type="scientific">Drosophila busckii</name>
    <name type="common">Fruit fly</name>
    <dbReference type="NCBI Taxonomy" id="30019"/>
    <lineage>
        <taxon>Eukaryota</taxon>
        <taxon>Metazoa</taxon>
        <taxon>Ecdysozoa</taxon>
        <taxon>Arthropoda</taxon>
        <taxon>Hexapoda</taxon>
        <taxon>Insecta</taxon>
        <taxon>Pterygota</taxon>
        <taxon>Neoptera</taxon>
        <taxon>Endopterygota</taxon>
        <taxon>Diptera</taxon>
        <taxon>Brachycera</taxon>
        <taxon>Muscomorpha</taxon>
        <taxon>Ephydroidea</taxon>
        <taxon>Drosophilidae</taxon>
        <taxon>Drosophila</taxon>
    </lineage>
</organism>
<dbReference type="Proteomes" id="UP000494163">
    <property type="component" value="Chromosome 2L"/>
</dbReference>
<dbReference type="EMBL" id="CP012523">
    <property type="protein sequence ID" value="ALC37968.1"/>
    <property type="molecule type" value="Genomic_DNA"/>
</dbReference>
<protein>
    <submittedName>
        <fullName evidence="1">Maker378</fullName>
    </submittedName>
</protein>
<accession>A0A0M5J0Z3</accession>
<feature type="non-terminal residue" evidence="1">
    <location>
        <position position="40"/>
    </location>
</feature>
<evidence type="ECO:0000313" key="2">
    <source>
        <dbReference type="Proteomes" id="UP000494163"/>
    </source>
</evidence>
<gene>
    <name evidence="1" type="ORF">Dbus_chr2Lg53</name>
</gene>
<sequence>MSMQIASVTEERALFIALWQLCNLLRTCCKMWKKLRKFAT</sequence>
<evidence type="ECO:0000313" key="1">
    <source>
        <dbReference type="EMBL" id="ALC37968.1"/>
    </source>
</evidence>
<proteinExistence type="predicted"/>